<feature type="domain" description="Ig-like" evidence="8">
    <location>
        <begin position="182"/>
        <end position="271"/>
    </location>
</feature>
<evidence type="ECO:0000256" key="1">
    <source>
        <dbReference type="ARBA" id="ARBA00004370"/>
    </source>
</evidence>
<dbReference type="InterPro" id="IPR053896">
    <property type="entry name" value="BTN3A2-like_Ig-C"/>
</dbReference>
<dbReference type="FunFam" id="2.60.40.10:FF:000208">
    <property type="entry name" value="Butyrophilin subfamily 1 member A1"/>
    <property type="match status" value="1"/>
</dbReference>
<keyword evidence="6" id="KW-0393">Immunoglobulin domain</keyword>
<dbReference type="SUPFAM" id="SSF48726">
    <property type="entry name" value="Immunoglobulin"/>
    <property type="match status" value="2"/>
</dbReference>
<evidence type="ECO:0000256" key="4">
    <source>
        <dbReference type="ARBA" id="ARBA00022989"/>
    </source>
</evidence>
<reference evidence="10" key="1">
    <citation type="journal article" date="2016" name="Nature">
        <title>Genome evolution in the allotetraploid frog Xenopus laevis.</title>
        <authorList>
            <person name="Session A.M."/>
            <person name="Uno Y."/>
            <person name="Kwon T."/>
            <person name="Chapman J.A."/>
            <person name="Toyoda A."/>
            <person name="Takahashi S."/>
            <person name="Fukui A."/>
            <person name="Hikosaka A."/>
            <person name="Suzuki A."/>
            <person name="Kondo M."/>
            <person name="van Heeringen S.J."/>
            <person name="Quigley I."/>
            <person name="Heinz S."/>
            <person name="Ogino H."/>
            <person name="Ochi H."/>
            <person name="Hellsten U."/>
            <person name="Lyons J.B."/>
            <person name="Simakov O."/>
            <person name="Putnam N."/>
            <person name="Stites J."/>
            <person name="Kuroki Y."/>
            <person name="Tanaka T."/>
            <person name="Michiue T."/>
            <person name="Watanabe M."/>
            <person name="Bogdanovic O."/>
            <person name="Lister R."/>
            <person name="Georgiou G."/>
            <person name="Paranjpe S.S."/>
            <person name="van Kruijsbergen I."/>
            <person name="Shu S."/>
            <person name="Carlson J."/>
            <person name="Kinoshita T."/>
            <person name="Ohta Y."/>
            <person name="Mawaribuchi S."/>
            <person name="Jenkins J."/>
            <person name="Grimwood J."/>
            <person name="Schmutz J."/>
            <person name="Mitros T."/>
            <person name="Mozaffari S.V."/>
            <person name="Suzuki Y."/>
            <person name="Haramoto Y."/>
            <person name="Yamamoto T.S."/>
            <person name="Takagi C."/>
            <person name="Heald R."/>
            <person name="Miller K."/>
            <person name="Haudenschild C."/>
            <person name="Kitzman J."/>
            <person name="Nakayama T."/>
            <person name="Izutsu Y."/>
            <person name="Robert J."/>
            <person name="Fortriede J."/>
            <person name="Burns K."/>
            <person name="Lotay V."/>
            <person name="Karimi K."/>
            <person name="Yasuoka Y."/>
            <person name="Dichmann D.S."/>
            <person name="Flajnik M.F."/>
            <person name="Houston D.W."/>
            <person name="Shendure J."/>
            <person name="DuPasquier L."/>
            <person name="Vize P.D."/>
            <person name="Zorn A.M."/>
            <person name="Ito M."/>
            <person name="Marcotte E.M."/>
            <person name="Wallingford J.B."/>
            <person name="Ito Y."/>
            <person name="Asashima M."/>
            <person name="Ueno N."/>
            <person name="Matsuda Y."/>
            <person name="Veenstra G.J."/>
            <person name="Fujiyama A."/>
            <person name="Harland R.M."/>
            <person name="Taira M."/>
            <person name="Rokhsar D.S."/>
        </authorList>
    </citation>
    <scope>NUCLEOTIDE SEQUENCE [LARGE SCALE GENOMIC DNA]</scope>
    <source>
        <strain evidence="10">J</strain>
    </source>
</reference>
<dbReference type="GO" id="GO:0009897">
    <property type="term" value="C:external side of plasma membrane"/>
    <property type="evidence" value="ECO:0007669"/>
    <property type="project" value="TreeGrafter"/>
</dbReference>
<organism evidence="9 10">
    <name type="scientific">Xenopus laevis</name>
    <name type="common">African clawed frog</name>
    <dbReference type="NCBI Taxonomy" id="8355"/>
    <lineage>
        <taxon>Eukaryota</taxon>
        <taxon>Metazoa</taxon>
        <taxon>Chordata</taxon>
        <taxon>Craniata</taxon>
        <taxon>Vertebrata</taxon>
        <taxon>Euteleostomi</taxon>
        <taxon>Amphibia</taxon>
        <taxon>Batrachia</taxon>
        <taxon>Anura</taxon>
        <taxon>Pipoidea</taxon>
        <taxon>Pipidae</taxon>
        <taxon>Xenopodinae</taxon>
        <taxon>Xenopus</taxon>
        <taxon>Xenopus</taxon>
    </lineage>
</organism>
<evidence type="ECO:0000256" key="7">
    <source>
        <dbReference type="SAM" id="Phobius"/>
    </source>
</evidence>
<dbReference type="Proteomes" id="UP000694892">
    <property type="component" value="Chromosome 8L"/>
</dbReference>
<feature type="domain" description="Ig-like" evidence="8">
    <location>
        <begin position="54"/>
        <end position="174"/>
    </location>
</feature>
<dbReference type="GO" id="GO:0001817">
    <property type="term" value="P:regulation of cytokine production"/>
    <property type="evidence" value="ECO:0007669"/>
    <property type="project" value="TreeGrafter"/>
</dbReference>
<evidence type="ECO:0000256" key="3">
    <source>
        <dbReference type="ARBA" id="ARBA00022729"/>
    </source>
</evidence>
<evidence type="ECO:0000256" key="2">
    <source>
        <dbReference type="ARBA" id="ARBA00022692"/>
    </source>
</evidence>
<dbReference type="Gene3D" id="2.60.40.10">
    <property type="entry name" value="Immunoglobulins"/>
    <property type="match status" value="2"/>
</dbReference>
<keyword evidence="3" id="KW-0732">Signal</keyword>
<comment type="subcellular location">
    <subcellularLocation>
        <location evidence="1">Membrane</location>
    </subcellularLocation>
</comment>
<dbReference type="AlphaFoldDB" id="A0A974CA68"/>
<dbReference type="PROSITE" id="PS50835">
    <property type="entry name" value="IG_LIKE"/>
    <property type="match status" value="2"/>
</dbReference>
<protein>
    <recommendedName>
        <fullName evidence="8">Ig-like domain-containing protein</fullName>
    </recommendedName>
</protein>
<dbReference type="FunFam" id="2.60.40.10:FF:000088">
    <property type="entry name" value="Butyrophilin subfamily 1 member A1"/>
    <property type="match status" value="1"/>
</dbReference>
<evidence type="ECO:0000256" key="6">
    <source>
        <dbReference type="ARBA" id="ARBA00023319"/>
    </source>
</evidence>
<dbReference type="SMART" id="SM00406">
    <property type="entry name" value="IGv"/>
    <property type="match status" value="1"/>
</dbReference>
<name>A0A974CA68_XENLA</name>
<dbReference type="InterPro" id="IPR007110">
    <property type="entry name" value="Ig-like_dom"/>
</dbReference>
<gene>
    <name evidence="9" type="ORF">XELAEV_18040739mg</name>
</gene>
<dbReference type="InterPro" id="IPR003599">
    <property type="entry name" value="Ig_sub"/>
</dbReference>
<keyword evidence="4 7" id="KW-1133">Transmembrane helix</keyword>
<sequence>MGSNVKAVEDALLNFLQLQWTTDVSSFSVSVAVKKLCQVFVPEFCQGPVYRNRPPIEIPADSFTVIASHTPVIVTLGKEANLSCHLDPAVSAKDMRIKFYQRDPNSYVSVYNKGQTEHDNQDEKYKDRTEILKENITRGEVGVRIKNVMMSDTGKYTCQFAYENNYDKARLTLTVAAVGKEPAIHTQENNEAPTGYKTRTCESSGWYPEPKLQWLDGNGNILESYVSIKYIDNITLYQVSSSIKQDDCSPVTCRISNELLNVKHQNSVDVSHCWEPWQIALLVTGWCVVAVAFFVALVRCIYKY</sequence>
<keyword evidence="2 7" id="KW-0812">Transmembrane</keyword>
<evidence type="ECO:0000313" key="9">
    <source>
        <dbReference type="EMBL" id="OCT69429.1"/>
    </source>
</evidence>
<dbReference type="EMBL" id="CM004480">
    <property type="protein sequence ID" value="OCT69429.1"/>
    <property type="molecule type" value="Genomic_DNA"/>
</dbReference>
<dbReference type="GO" id="GO:0050852">
    <property type="term" value="P:T cell receptor signaling pathway"/>
    <property type="evidence" value="ECO:0007669"/>
    <property type="project" value="TreeGrafter"/>
</dbReference>
<dbReference type="GO" id="GO:0005102">
    <property type="term" value="F:signaling receptor binding"/>
    <property type="evidence" value="ECO:0007669"/>
    <property type="project" value="TreeGrafter"/>
</dbReference>
<evidence type="ECO:0000256" key="5">
    <source>
        <dbReference type="ARBA" id="ARBA00023136"/>
    </source>
</evidence>
<dbReference type="InterPro" id="IPR013106">
    <property type="entry name" value="Ig_V-set"/>
</dbReference>
<dbReference type="SMART" id="SM00409">
    <property type="entry name" value="IG"/>
    <property type="match status" value="1"/>
</dbReference>
<dbReference type="InterPro" id="IPR036179">
    <property type="entry name" value="Ig-like_dom_sf"/>
</dbReference>
<dbReference type="Pfam" id="PF07686">
    <property type="entry name" value="V-set"/>
    <property type="match status" value="1"/>
</dbReference>
<evidence type="ECO:0000259" key="8">
    <source>
        <dbReference type="PROSITE" id="PS50835"/>
    </source>
</evidence>
<dbReference type="OMA" id="YRGQVEW"/>
<dbReference type="PANTHER" id="PTHR24100:SF154">
    <property type="entry name" value="BUTYROPHILIN SUBFAMILY 3 MEMBER A3-LIKE"/>
    <property type="match status" value="1"/>
</dbReference>
<dbReference type="InterPro" id="IPR013783">
    <property type="entry name" value="Ig-like_fold"/>
</dbReference>
<dbReference type="InterPro" id="IPR050504">
    <property type="entry name" value="IgSF_BTN/MOG"/>
</dbReference>
<proteinExistence type="predicted"/>
<dbReference type="PANTHER" id="PTHR24100">
    <property type="entry name" value="BUTYROPHILIN"/>
    <property type="match status" value="1"/>
</dbReference>
<evidence type="ECO:0000313" key="10">
    <source>
        <dbReference type="Proteomes" id="UP000694892"/>
    </source>
</evidence>
<keyword evidence="5 7" id="KW-0472">Membrane</keyword>
<feature type="transmembrane region" description="Helical" evidence="7">
    <location>
        <begin position="277"/>
        <end position="302"/>
    </location>
</feature>
<dbReference type="Pfam" id="PF22705">
    <property type="entry name" value="C2-set_3"/>
    <property type="match status" value="1"/>
</dbReference>
<accession>A0A974CA68</accession>
<feature type="non-terminal residue" evidence="9">
    <location>
        <position position="304"/>
    </location>
</feature>